<keyword evidence="3" id="KW-1185">Reference proteome</keyword>
<proteinExistence type="predicted"/>
<dbReference type="KEGG" id="mmaa:FR932_02245"/>
<name>A0A5J6WGU0_MORMI</name>
<evidence type="ECO:0000256" key="1">
    <source>
        <dbReference type="SAM" id="SignalP"/>
    </source>
</evidence>
<feature type="chain" id="PRO_5023814702" evidence="1">
    <location>
        <begin position="19"/>
        <end position="246"/>
    </location>
</feature>
<protein>
    <submittedName>
        <fullName evidence="2">ABC transporter substrate-binding protein</fullName>
    </submittedName>
</protein>
<dbReference type="Gene3D" id="3.40.190.10">
    <property type="entry name" value="Periplasmic binding protein-like II"/>
    <property type="match status" value="2"/>
</dbReference>
<reference evidence="2 3" key="1">
    <citation type="submission" date="2019-09" db="EMBL/GenBank/DDBJ databases">
        <title>Hybrid Assembly of the complete Genome of the Deep-Sea Bacterium Moritella marina from long Nanopore and Illumina reads.</title>
        <authorList>
            <person name="Magin S."/>
            <person name="Georgoulis A."/>
            <person name="Papadimitriou K."/>
            <person name="Iliakis G."/>
            <person name="Vorgias C.E."/>
        </authorList>
    </citation>
    <scope>NUCLEOTIDE SEQUENCE [LARGE SCALE GENOMIC DNA]</scope>
    <source>
        <strain evidence="2 3">MP-1</strain>
    </source>
</reference>
<gene>
    <name evidence="2" type="ORF">FR932_02245</name>
</gene>
<organism evidence="2 3">
    <name type="scientific">Moritella marina ATCC 15381</name>
    <dbReference type="NCBI Taxonomy" id="1202962"/>
    <lineage>
        <taxon>Bacteria</taxon>
        <taxon>Pseudomonadati</taxon>
        <taxon>Pseudomonadota</taxon>
        <taxon>Gammaproteobacteria</taxon>
        <taxon>Alteromonadales</taxon>
        <taxon>Moritellaceae</taxon>
        <taxon>Moritella</taxon>
    </lineage>
</organism>
<dbReference type="OrthoDB" id="8771774at2"/>
<dbReference type="AlphaFoldDB" id="A0A5J6WGU0"/>
<dbReference type="EMBL" id="CP044399">
    <property type="protein sequence ID" value="QFI36734.1"/>
    <property type="molecule type" value="Genomic_DNA"/>
</dbReference>
<keyword evidence="1" id="KW-0732">Signal</keyword>
<evidence type="ECO:0000313" key="3">
    <source>
        <dbReference type="Proteomes" id="UP000327424"/>
    </source>
</evidence>
<dbReference type="SUPFAM" id="SSF53850">
    <property type="entry name" value="Periplasmic binding protein-like II"/>
    <property type="match status" value="1"/>
</dbReference>
<sequence length="246" mass="27871">MRRFLYLTVMCIFFPTKASGVANILDVGLMNQGRPPYYSLPTDTEPTKGLYIDILDEIGRKIGIEFRYLFLPQARIRHLMNHYRLDVEPGIAEEWRIEPAELENSIYSRSILTSSEVVVYNPKRVQKPINRNTFNALTSCSVLGFSKLNLATGKEVKSQDVLTELQIFKLLQNQRCDFAVFPEDVIASKLVNSGLMATDSIHVFSLKLRLTNQHLGLLPSINTAIDNMVKSGVMANIIIKHRGLNE</sequence>
<evidence type="ECO:0000313" key="2">
    <source>
        <dbReference type="EMBL" id="QFI36734.1"/>
    </source>
</evidence>
<feature type="signal peptide" evidence="1">
    <location>
        <begin position="1"/>
        <end position="18"/>
    </location>
</feature>
<accession>A0A5J6WGU0</accession>
<dbReference type="Proteomes" id="UP000327424">
    <property type="component" value="Chromosome"/>
</dbReference>